<organism evidence="1 2">
    <name type="scientific">Camellia lanceoleosa</name>
    <dbReference type="NCBI Taxonomy" id="1840588"/>
    <lineage>
        <taxon>Eukaryota</taxon>
        <taxon>Viridiplantae</taxon>
        <taxon>Streptophyta</taxon>
        <taxon>Embryophyta</taxon>
        <taxon>Tracheophyta</taxon>
        <taxon>Spermatophyta</taxon>
        <taxon>Magnoliopsida</taxon>
        <taxon>eudicotyledons</taxon>
        <taxon>Gunneridae</taxon>
        <taxon>Pentapetalae</taxon>
        <taxon>asterids</taxon>
        <taxon>Ericales</taxon>
        <taxon>Theaceae</taxon>
        <taxon>Camellia</taxon>
    </lineage>
</organism>
<reference evidence="1 2" key="1">
    <citation type="journal article" date="2022" name="Plant J.">
        <title>Chromosome-level genome of Camellia lanceoleosa provides a valuable resource for understanding genome evolution and self-incompatibility.</title>
        <authorList>
            <person name="Gong W."/>
            <person name="Xiao S."/>
            <person name="Wang L."/>
            <person name="Liao Z."/>
            <person name="Chang Y."/>
            <person name="Mo W."/>
            <person name="Hu G."/>
            <person name="Li W."/>
            <person name="Zhao G."/>
            <person name="Zhu H."/>
            <person name="Hu X."/>
            <person name="Ji K."/>
            <person name="Xiang X."/>
            <person name="Song Q."/>
            <person name="Yuan D."/>
            <person name="Jin S."/>
            <person name="Zhang L."/>
        </authorList>
    </citation>
    <scope>NUCLEOTIDE SEQUENCE [LARGE SCALE GENOMIC DNA]</scope>
    <source>
        <strain evidence="1">SQ_2022a</strain>
    </source>
</reference>
<gene>
    <name evidence="1" type="ORF">LOK49_LG10G00114</name>
</gene>
<name>A0ACC0GDF0_9ERIC</name>
<protein>
    <submittedName>
        <fullName evidence="1">F-box only protein 6</fullName>
    </submittedName>
</protein>
<proteinExistence type="predicted"/>
<evidence type="ECO:0000313" key="1">
    <source>
        <dbReference type="EMBL" id="KAI7998200.1"/>
    </source>
</evidence>
<comment type="caution">
    <text evidence="1">The sequence shown here is derived from an EMBL/GenBank/DDBJ whole genome shotgun (WGS) entry which is preliminary data.</text>
</comment>
<sequence length="98" mass="10816">MYDPSLKKWRYPTNPALPAKLIVLPVASIGGLVCFLDIGHRSFFVCNPLTQSFKELPARSAKVWSRVAVGMTLDEDSPVGAIKSFGWVVMVSTKFMTP</sequence>
<dbReference type="EMBL" id="CM045767">
    <property type="protein sequence ID" value="KAI7998200.1"/>
    <property type="molecule type" value="Genomic_DNA"/>
</dbReference>
<accession>A0ACC0GDF0</accession>
<dbReference type="Proteomes" id="UP001060215">
    <property type="component" value="Chromosome 10"/>
</dbReference>
<evidence type="ECO:0000313" key="2">
    <source>
        <dbReference type="Proteomes" id="UP001060215"/>
    </source>
</evidence>
<keyword evidence="2" id="KW-1185">Reference proteome</keyword>